<dbReference type="GO" id="GO:0003924">
    <property type="term" value="F:GTPase activity"/>
    <property type="evidence" value="ECO:0007669"/>
    <property type="project" value="TreeGrafter"/>
</dbReference>
<evidence type="ECO:0000313" key="6">
    <source>
        <dbReference type="EMBL" id="CBY66013.1"/>
    </source>
</evidence>
<keyword evidence="4" id="KW-0342">GTP-binding</keyword>
<dbReference type="InterPro" id="IPR007743">
    <property type="entry name" value="Immunity-related_GTPase-like"/>
</dbReference>
<evidence type="ECO:0000256" key="2">
    <source>
        <dbReference type="ARBA" id="ARBA00022741"/>
    </source>
</evidence>
<dbReference type="PROSITE" id="PS51716">
    <property type="entry name" value="G_IRG"/>
    <property type="match status" value="1"/>
</dbReference>
<dbReference type="GO" id="GO:0005525">
    <property type="term" value="F:GTP binding"/>
    <property type="evidence" value="ECO:0007669"/>
    <property type="project" value="UniProtKB-KW"/>
</dbReference>
<feature type="domain" description="IRG-type G" evidence="5">
    <location>
        <begin position="68"/>
        <end position="250"/>
    </location>
</feature>
<dbReference type="InterPro" id="IPR027417">
    <property type="entry name" value="P-loop_NTPase"/>
</dbReference>
<reference evidence="6" key="3">
    <citation type="journal article" date="2019" name="Gene Rep">
        <title>Eutherian third-party data gene collections.</title>
        <authorList>
            <person name="Premzl M."/>
        </authorList>
    </citation>
    <scope>NUCLEOTIDE SEQUENCE</scope>
</reference>
<dbReference type="GO" id="GO:0035458">
    <property type="term" value="P:cellular response to interferon-beta"/>
    <property type="evidence" value="ECO:0007669"/>
    <property type="project" value="TreeGrafter"/>
</dbReference>
<dbReference type="EMBL" id="FR734050">
    <property type="protein sequence ID" value="CBY66013.1"/>
    <property type="molecule type" value="Genomic_DNA"/>
</dbReference>
<dbReference type="Pfam" id="PF05049">
    <property type="entry name" value="IIGP"/>
    <property type="match status" value="1"/>
</dbReference>
<dbReference type="InterPro" id="IPR030385">
    <property type="entry name" value="G_IRG_dom"/>
</dbReference>
<dbReference type="SUPFAM" id="SSF52540">
    <property type="entry name" value="P-loop containing nucleoside triphosphate hydrolases"/>
    <property type="match status" value="1"/>
</dbReference>
<sequence>MGQLFSADSSTESKTLASSFNEYFKNFKQESKVLSEEAKVLIQYFLEKGDVPKAVSIVSSALKDIKNAPLSIAVTGESGTGKSTLINALRDMGNEEEGSAPTGPTETTMERTEYRHPRFPSVSIWDLPGLGTTNCPPETYLQKVKFAEYDFFLIVSATRFKDNDAQLAKAIAKMKKNFYFVRTKIDTELANEEVAKPTTFNKDNILRVISRDCEKKLREAQVTASKIFLISSLHPHEYDFPELQSTLVTDVPAQKRHVLMQCLPSVTEAAIDRKTDALKQMMFMQALKFGAVATKPFTGHISDKDIERLEESLVQYRSYFRLDDASLEKVAKTLHVSVEVIKANLQSPHLLSAEGDESLVEQMSQVIESANLAGEFFVSGLYFTMVFCLQYHFLDIVAKDAKALLEKIHLFGASASS</sequence>
<reference evidence="6" key="2">
    <citation type="journal article" date="2016" name="Data Brief">
        <title>Curated eutherian third party data gene data sets.</title>
        <authorList>
            <person name="Premzl M."/>
        </authorList>
    </citation>
    <scope>NUCLEOTIDE SEQUENCE</scope>
</reference>
<dbReference type="GO" id="GO:0005789">
    <property type="term" value="C:endoplasmic reticulum membrane"/>
    <property type="evidence" value="ECO:0007669"/>
    <property type="project" value="TreeGrafter"/>
</dbReference>
<reference evidence="6" key="1">
    <citation type="journal article" date="2012" name="Funct. Integr. Genomics">
        <title>Comparative genomic analysis of eutherian interferon-gamma-inducible GTPases.</title>
        <authorList>
            <person name="Premzl M."/>
        </authorList>
    </citation>
    <scope>NUCLEOTIDE SEQUENCE</scope>
</reference>
<dbReference type="OrthoDB" id="422720at2759"/>
<evidence type="ECO:0000256" key="3">
    <source>
        <dbReference type="ARBA" id="ARBA00022801"/>
    </source>
</evidence>
<name>J7PCK0_CAVPO</name>
<dbReference type="PANTHER" id="PTHR32341">
    <property type="entry name" value="INTERFERON-INDUCIBLE GTPASE"/>
    <property type="match status" value="1"/>
</dbReference>
<evidence type="ECO:0000259" key="5">
    <source>
        <dbReference type="PROSITE" id="PS51716"/>
    </source>
</evidence>
<dbReference type="AlphaFoldDB" id="J7PCK0"/>
<dbReference type="GO" id="GO:0045087">
    <property type="term" value="P:innate immune response"/>
    <property type="evidence" value="ECO:0007669"/>
    <property type="project" value="TreeGrafter"/>
</dbReference>
<dbReference type="PANTHER" id="PTHR32341:SF15">
    <property type="entry name" value="INTERFERON-GAMMA-INDUCIBLE GTPASE 10-RELATED"/>
    <property type="match status" value="1"/>
</dbReference>
<accession>J7PCK0</accession>
<gene>
    <name evidence="6" type="primary">IFGGB4</name>
</gene>
<dbReference type="FunFam" id="3.40.50.300:FF:000541">
    <property type="entry name" value="Immunity related GTPase M"/>
    <property type="match status" value="1"/>
</dbReference>
<dbReference type="GO" id="GO:0000045">
    <property type="term" value="P:autophagosome assembly"/>
    <property type="evidence" value="ECO:0007669"/>
    <property type="project" value="TreeGrafter"/>
</dbReference>
<keyword evidence="3" id="KW-0378">Hydrolase</keyword>
<evidence type="ECO:0000256" key="1">
    <source>
        <dbReference type="ARBA" id="ARBA00005429"/>
    </source>
</evidence>
<evidence type="ECO:0000256" key="4">
    <source>
        <dbReference type="ARBA" id="ARBA00023134"/>
    </source>
</evidence>
<comment type="similarity">
    <text evidence="1">Belongs to the TRAFAC class dynamin-like GTPase superfamily. IRG family.</text>
</comment>
<dbReference type="InterPro" id="IPR051515">
    <property type="entry name" value="IRG"/>
</dbReference>
<protein>
    <submittedName>
        <fullName evidence="6">Interferon-gamma-inducible GTPase IFGGB4 protein</fullName>
    </submittedName>
</protein>
<dbReference type="Gene3D" id="3.40.50.300">
    <property type="entry name" value="P-loop containing nucleotide triphosphate hydrolases"/>
    <property type="match status" value="1"/>
</dbReference>
<organism evidence="6">
    <name type="scientific">Cavia porcellus</name>
    <name type="common">Guinea pig</name>
    <dbReference type="NCBI Taxonomy" id="10141"/>
    <lineage>
        <taxon>Eukaryota</taxon>
        <taxon>Metazoa</taxon>
        <taxon>Chordata</taxon>
        <taxon>Craniata</taxon>
        <taxon>Vertebrata</taxon>
        <taxon>Euteleostomi</taxon>
        <taxon>Mammalia</taxon>
        <taxon>Eutheria</taxon>
        <taxon>Euarchontoglires</taxon>
        <taxon>Glires</taxon>
        <taxon>Rodentia</taxon>
        <taxon>Hystricomorpha</taxon>
        <taxon>Caviidae</taxon>
        <taxon>Cavia</taxon>
    </lineage>
</organism>
<proteinExistence type="inferred from homology"/>
<keyword evidence="2" id="KW-0547">Nucleotide-binding</keyword>